<gene>
    <name evidence="3" type="ORF">COV74_07200</name>
</gene>
<reference evidence="3 4" key="1">
    <citation type="submission" date="2017-09" db="EMBL/GenBank/DDBJ databases">
        <title>Depth-based differentiation of microbial function through sediment-hosted aquifers and enrichment of novel symbionts in the deep terrestrial subsurface.</title>
        <authorList>
            <person name="Probst A.J."/>
            <person name="Ladd B."/>
            <person name="Jarett J.K."/>
            <person name="Geller-Mcgrath D.E."/>
            <person name="Sieber C.M."/>
            <person name="Emerson J.B."/>
            <person name="Anantharaman K."/>
            <person name="Thomas B.C."/>
            <person name="Malmstrom R."/>
            <person name="Stieglmeier M."/>
            <person name="Klingl A."/>
            <person name="Woyke T."/>
            <person name="Ryan C.M."/>
            <person name="Banfield J.F."/>
        </authorList>
    </citation>
    <scope>NUCLEOTIDE SEQUENCE [LARGE SCALE GENOMIC DNA]</scope>
    <source>
        <strain evidence="3">CG11_big_fil_rev_8_21_14_0_20_45_26</strain>
    </source>
</reference>
<protein>
    <recommendedName>
        <fullName evidence="2">TRASH domain-containing protein</fullName>
    </recommendedName>
</protein>
<evidence type="ECO:0000313" key="4">
    <source>
        <dbReference type="Proteomes" id="UP000230859"/>
    </source>
</evidence>
<dbReference type="Gene3D" id="1.10.620.20">
    <property type="entry name" value="Ribonucleotide Reductase, subunit A"/>
    <property type="match status" value="1"/>
</dbReference>
<feature type="signal peptide" evidence="1">
    <location>
        <begin position="1"/>
        <end position="26"/>
    </location>
</feature>
<comment type="caution">
    <text evidence="3">The sequence shown here is derived from an EMBL/GenBank/DDBJ whole genome shotgun (WGS) entry which is preliminary data.</text>
</comment>
<dbReference type="InterPro" id="IPR009078">
    <property type="entry name" value="Ferritin-like_SF"/>
</dbReference>
<evidence type="ECO:0000256" key="1">
    <source>
        <dbReference type="SAM" id="SignalP"/>
    </source>
</evidence>
<dbReference type="InterPro" id="IPR012348">
    <property type="entry name" value="RNR-like"/>
</dbReference>
<feature type="chain" id="PRO_5013648251" description="TRASH domain-containing protein" evidence="1">
    <location>
        <begin position="27"/>
        <end position="113"/>
    </location>
</feature>
<dbReference type="EMBL" id="PCVY01000060">
    <property type="protein sequence ID" value="PIQ85798.1"/>
    <property type="molecule type" value="Genomic_DNA"/>
</dbReference>
<dbReference type="Proteomes" id="UP000230859">
    <property type="component" value="Unassembled WGS sequence"/>
</dbReference>
<dbReference type="SMART" id="SM00746">
    <property type="entry name" value="TRASH"/>
    <property type="match status" value="1"/>
</dbReference>
<dbReference type="Pfam" id="PF04945">
    <property type="entry name" value="YHS"/>
    <property type="match status" value="1"/>
</dbReference>
<organism evidence="3 4">
    <name type="scientific">Candidatus Abzuiibacterium crystallinum</name>
    <dbReference type="NCBI Taxonomy" id="1974748"/>
    <lineage>
        <taxon>Bacteria</taxon>
        <taxon>Pseudomonadati</taxon>
        <taxon>Candidatus Omnitrophota</taxon>
        <taxon>Candidatus Abzuiibacterium</taxon>
    </lineage>
</organism>
<dbReference type="InterPro" id="IPR011017">
    <property type="entry name" value="TRASH_dom"/>
</dbReference>
<feature type="domain" description="TRASH" evidence="2">
    <location>
        <begin position="42"/>
        <end position="77"/>
    </location>
</feature>
<dbReference type="GO" id="GO:0016491">
    <property type="term" value="F:oxidoreductase activity"/>
    <property type="evidence" value="ECO:0007669"/>
    <property type="project" value="InterPro"/>
</dbReference>
<name>A0A2H0LN54_9BACT</name>
<dbReference type="InterPro" id="IPR007029">
    <property type="entry name" value="YHS_dom"/>
</dbReference>
<dbReference type="SUPFAM" id="SSF47240">
    <property type="entry name" value="Ferritin-like"/>
    <property type="match status" value="1"/>
</dbReference>
<keyword evidence="1" id="KW-0732">Signal</keyword>
<accession>A0A2H0LN54</accession>
<evidence type="ECO:0000313" key="3">
    <source>
        <dbReference type="EMBL" id="PIQ85798.1"/>
    </source>
</evidence>
<dbReference type="AlphaFoldDB" id="A0A2H0LN54"/>
<evidence type="ECO:0000259" key="2">
    <source>
        <dbReference type="SMART" id="SM00746"/>
    </source>
</evidence>
<sequence>MAKRIHMVVLLACLTTLAWPGGFSFANEVNTTGIVDVGNRYCPVSGDKVSGKHFVEYQGKRYGLCCSMCRNKFEANPEKYISQLETGEINEPDTDMAMAHDESGEHHLDHGEM</sequence>
<proteinExistence type="predicted"/>